<accession>A0A183H169</accession>
<dbReference type="Proteomes" id="UP000267606">
    <property type="component" value="Unassembled WGS sequence"/>
</dbReference>
<proteinExistence type="predicted"/>
<keyword evidence="2" id="KW-1185">Reference proteome</keyword>
<dbReference type="AlphaFoldDB" id="A0A183H169"/>
<evidence type="ECO:0000313" key="3">
    <source>
        <dbReference type="WBParaSite" id="OFLC_0000122801-mRNA-1"/>
    </source>
</evidence>
<gene>
    <name evidence="1" type="ORF">OFLC_LOCUS1231</name>
</gene>
<reference evidence="3" key="1">
    <citation type="submission" date="2016-06" db="UniProtKB">
        <authorList>
            <consortium name="WormBaseParasite"/>
        </authorList>
    </citation>
    <scope>IDENTIFICATION</scope>
</reference>
<sequence>MQTVFVRCYRSSKMEKMNENGPGSWLGLVGGKGECAAAAGIIMACEMNREEGEGMGWADEATTTRYDILE</sequence>
<protein>
    <submittedName>
        <fullName evidence="1 3">Uncharacterized protein</fullName>
    </submittedName>
</protein>
<evidence type="ECO:0000313" key="1">
    <source>
        <dbReference type="EMBL" id="VDO28760.1"/>
    </source>
</evidence>
<reference evidence="1 2" key="2">
    <citation type="submission" date="2018-11" db="EMBL/GenBank/DDBJ databases">
        <authorList>
            <consortium name="Pathogen Informatics"/>
        </authorList>
    </citation>
    <scope>NUCLEOTIDE SEQUENCE [LARGE SCALE GENOMIC DNA]</scope>
</reference>
<name>A0A183H169_9BILA</name>
<dbReference type="EMBL" id="UZAJ01000547">
    <property type="protein sequence ID" value="VDO28760.1"/>
    <property type="molecule type" value="Genomic_DNA"/>
</dbReference>
<organism evidence="3">
    <name type="scientific">Onchocerca flexuosa</name>
    <dbReference type="NCBI Taxonomy" id="387005"/>
    <lineage>
        <taxon>Eukaryota</taxon>
        <taxon>Metazoa</taxon>
        <taxon>Ecdysozoa</taxon>
        <taxon>Nematoda</taxon>
        <taxon>Chromadorea</taxon>
        <taxon>Rhabditida</taxon>
        <taxon>Spirurina</taxon>
        <taxon>Spiruromorpha</taxon>
        <taxon>Filarioidea</taxon>
        <taxon>Onchocercidae</taxon>
        <taxon>Onchocerca</taxon>
    </lineage>
</organism>
<evidence type="ECO:0000313" key="2">
    <source>
        <dbReference type="Proteomes" id="UP000267606"/>
    </source>
</evidence>
<dbReference type="WBParaSite" id="OFLC_0000122801-mRNA-1">
    <property type="protein sequence ID" value="OFLC_0000122801-mRNA-1"/>
    <property type="gene ID" value="OFLC_0000122801"/>
</dbReference>